<protein>
    <submittedName>
        <fullName evidence="4">Hsp20/alpha crystallin family protein</fullName>
    </submittedName>
</protein>
<dbReference type="KEGG" id="halu:HUG12_06575"/>
<dbReference type="PANTHER" id="PTHR11527">
    <property type="entry name" value="HEAT-SHOCK PROTEIN 20 FAMILY MEMBER"/>
    <property type="match status" value="1"/>
</dbReference>
<accession>A0A7D5Q8Z2</accession>
<dbReference type="PROSITE" id="PS01031">
    <property type="entry name" value="SHSP"/>
    <property type="match status" value="1"/>
</dbReference>
<sequence>MGSPLVDVVETGGEVHVVVDLPGFDEEEITIQADDDTLFIAAERPAAAGETGGAGGEEFDVVRAERPRRLERTVRLPPNGDVDAATATYEDGVCTVTVPKAETTRRRIGFQ</sequence>
<dbReference type="Proteomes" id="UP000509626">
    <property type="component" value="Chromosome"/>
</dbReference>
<name>A0A7D5Q8Z2_9EURY</name>
<dbReference type="GeneID" id="56037108"/>
<dbReference type="Gene3D" id="2.60.40.790">
    <property type="match status" value="1"/>
</dbReference>
<proteinExistence type="inferred from homology"/>
<dbReference type="InterPro" id="IPR002068">
    <property type="entry name" value="A-crystallin/Hsp20_dom"/>
</dbReference>
<evidence type="ECO:0000313" key="4">
    <source>
        <dbReference type="EMBL" id="QLG61416.1"/>
    </source>
</evidence>
<keyword evidence="5" id="KW-1185">Reference proteome</keyword>
<dbReference type="EMBL" id="CP058579">
    <property type="protein sequence ID" value="QLG61416.1"/>
    <property type="molecule type" value="Genomic_DNA"/>
</dbReference>
<dbReference type="AlphaFoldDB" id="A0A7D5Q8Z2"/>
<organism evidence="4 5">
    <name type="scientific">Halorarum salinum</name>
    <dbReference type="NCBI Taxonomy" id="2743089"/>
    <lineage>
        <taxon>Archaea</taxon>
        <taxon>Methanobacteriati</taxon>
        <taxon>Methanobacteriota</taxon>
        <taxon>Stenosarchaea group</taxon>
        <taxon>Halobacteria</taxon>
        <taxon>Halobacteriales</taxon>
        <taxon>Haloferacaceae</taxon>
        <taxon>Halorarum</taxon>
    </lineage>
</organism>
<dbReference type="SUPFAM" id="SSF49764">
    <property type="entry name" value="HSP20-like chaperones"/>
    <property type="match status" value="1"/>
</dbReference>
<dbReference type="RefSeq" id="WP_179268001.1">
    <property type="nucleotide sequence ID" value="NZ_CP058579.1"/>
</dbReference>
<dbReference type="Pfam" id="PF00011">
    <property type="entry name" value="HSP20"/>
    <property type="match status" value="1"/>
</dbReference>
<comment type="similarity">
    <text evidence="1 2">Belongs to the small heat shock protein (HSP20) family.</text>
</comment>
<reference evidence="4 5" key="1">
    <citation type="submission" date="2020-06" db="EMBL/GenBank/DDBJ databases">
        <title>NJ-3-1, isolated from saline soil.</title>
        <authorList>
            <person name="Cui H.L."/>
            <person name="Shi X."/>
        </authorList>
    </citation>
    <scope>NUCLEOTIDE SEQUENCE [LARGE SCALE GENOMIC DNA]</scope>
    <source>
        <strain evidence="4 5">NJ-3-1</strain>
    </source>
</reference>
<dbReference type="OrthoDB" id="346375at2157"/>
<dbReference type="InterPro" id="IPR031107">
    <property type="entry name" value="Small_HSP"/>
</dbReference>
<evidence type="ECO:0000256" key="1">
    <source>
        <dbReference type="PROSITE-ProRule" id="PRU00285"/>
    </source>
</evidence>
<evidence type="ECO:0000313" key="5">
    <source>
        <dbReference type="Proteomes" id="UP000509626"/>
    </source>
</evidence>
<evidence type="ECO:0000259" key="3">
    <source>
        <dbReference type="PROSITE" id="PS01031"/>
    </source>
</evidence>
<dbReference type="InterPro" id="IPR008978">
    <property type="entry name" value="HSP20-like_chaperone"/>
</dbReference>
<feature type="domain" description="SHSP" evidence="3">
    <location>
        <begin position="1"/>
        <end position="111"/>
    </location>
</feature>
<gene>
    <name evidence="4" type="ORF">HUG12_06575</name>
</gene>
<evidence type="ECO:0000256" key="2">
    <source>
        <dbReference type="RuleBase" id="RU003616"/>
    </source>
</evidence>
<dbReference type="CDD" id="cd06464">
    <property type="entry name" value="ACD_sHsps-like"/>
    <property type="match status" value="1"/>
</dbReference>